<dbReference type="InterPro" id="IPR052980">
    <property type="entry name" value="Crinkler_effector"/>
</dbReference>
<dbReference type="EMBL" id="BFAD01000003">
    <property type="protein sequence ID" value="GBE80725.1"/>
    <property type="molecule type" value="Genomic_DNA"/>
</dbReference>
<dbReference type="AlphaFoldDB" id="A0A401GF23"/>
<dbReference type="SUPFAM" id="SSF52540">
    <property type="entry name" value="P-loop containing nucleoside triphosphate hydrolases"/>
    <property type="match status" value="1"/>
</dbReference>
<dbReference type="PANTHER" id="PTHR33129:SF3">
    <property type="entry name" value="HOT SPOT (RHS) PROTEIN, PUTATIVE-RELATED"/>
    <property type="match status" value="1"/>
</dbReference>
<gene>
    <name evidence="2" type="ORF">SCP_0304440</name>
</gene>
<reference evidence="2 3" key="1">
    <citation type="journal article" date="2018" name="Sci. Rep.">
        <title>Genome sequence of the cauliflower mushroom Sparassis crispa (Hanabiratake) and its association with beneficial usage.</title>
        <authorList>
            <person name="Kiyama R."/>
            <person name="Furutani Y."/>
            <person name="Kawaguchi K."/>
            <person name="Nakanishi T."/>
        </authorList>
    </citation>
    <scope>NUCLEOTIDE SEQUENCE [LARGE SCALE GENOMIC DNA]</scope>
</reference>
<dbReference type="InterPro" id="IPR027417">
    <property type="entry name" value="P-loop_NTPase"/>
</dbReference>
<dbReference type="PANTHER" id="PTHR33129">
    <property type="entry name" value="PROTEIN KINASE DOMAIN-CONTAINING PROTEIN-RELATED"/>
    <property type="match status" value="1"/>
</dbReference>
<organism evidence="2 3">
    <name type="scientific">Sparassis crispa</name>
    <dbReference type="NCBI Taxonomy" id="139825"/>
    <lineage>
        <taxon>Eukaryota</taxon>
        <taxon>Fungi</taxon>
        <taxon>Dikarya</taxon>
        <taxon>Basidiomycota</taxon>
        <taxon>Agaricomycotina</taxon>
        <taxon>Agaricomycetes</taxon>
        <taxon>Polyporales</taxon>
        <taxon>Sparassidaceae</taxon>
        <taxon>Sparassis</taxon>
    </lineage>
</organism>
<dbReference type="Proteomes" id="UP000287166">
    <property type="component" value="Unassembled WGS sequence"/>
</dbReference>
<dbReference type="Gene3D" id="3.40.50.300">
    <property type="entry name" value="P-loop containing nucleotide triphosphate hydrolases"/>
    <property type="match status" value="1"/>
</dbReference>
<evidence type="ECO:0000313" key="3">
    <source>
        <dbReference type="Proteomes" id="UP000287166"/>
    </source>
</evidence>
<dbReference type="GeneID" id="38777642"/>
<sequence length="515" mass="58146">MESNAMEVDSSGGSVEGDNNEAAASAVGDDIPHIAIDYTVLDLSWLPESLITSQPMLLARQEYVDAVETFEKDQRPVMLIGQPGVGKTLFLLYALIKRLIKGRSTIYSTDPRSCYLFRESGAYQFTSEDMTPRDLRSAMREIHGRNVPGGDFGAVDEGWILFELNESQESLTWNSAKFLRWKTVISSSPKLSRYKEWVKQKNAMKYVMKPWSWSEICAGAPLQTSASRTTKVLWDAYQQFGPSAHIVYKSDPVEHQNNIRYALRKCQDPSMLFPQHDDAWDESSNVLVVVEPATIDGVVHRNIFIGKIATSYIMNMVHEEAQHLLGSAIRRTYQHLLSNNICREVTGTIFEDMAHHLLGGIASRTHSLRTLPRGRSRSTTELKDLTMNSRMTFENIAPISGNARQRTYYRPLPGSLPGIDSFAFVDGTLVLFQFTISPDHPVKVKGLEGVNVLSVEQRVRRKWMLIFVVPTAVESDFKHQPFQPLSYGEKWEGEVDQYVMGLTPEELFPTVIDAI</sequence>
<name>A0A401GF23_9APHY</name>
<dbReference type="OrthoDB" id="2804612at2759"/>
<protein>
    <submittedName>
        <fullName evidence="2">Uncharacterized protein</fullName>
    </submittedName>
</protein>
<proteinExistence type="predicted"/>
<feature type="region of interest" description="Disordered" evidence="1">
    <location>
        <begin position="1"/>
        <end position="20"/>
    </location>
</feature>
<evidence type="ECO:0000313" key="2">
    <source>
        <dbReference type="EMBL" id="GBE80725.1"/>
    </source>
</evidence>
<accession>A0A401GF23</accession>
<keyword evidence="3" id="KW-1185">Reference proteome</keyword>
<comment type="caution">
    <text evidence="2">The sequence shown here is derived from an EMBL/GenBank/DDBJ whole genome shotgun (WGS) entry which is preliminary data.</text>
</comment>
<dbReference type="InParanoid" id="A0A401GF23"/>
<dbReference type="RefSeq" id="XP_027611638.1">
    <property type="nucleotide sequence ID" value="XM_027755837.1"/>
</dbReference>
<evidence type="ECO:0000256" key="1">
    <source>
        <dbReference type="SAM" id="MobiDB-lite"/>
    </source>
</evidence>